<evidence type="ECO:0000313" key="2">
    <source>
        <dbReference type="Proteomes" id="UP001054857"/>
    </source>
</evidence>
<evidence type="ECO:0008006" key="3">
    <source>
        <dbReference type="Google" id="ProtNLM"/>
    </source>
</evidence>
<comment type="caution">
    <text evidence="1">The sequence shown here is derived from an EMBL/GenBank/DDBJ whole genome shotgun (WGS) entry which is preliminary data.</text>
</comment>
<reference evidence="1 2" key="1">
    <citation type="journal article" date="2021" name="Sci. Rep.">
        <title>Genome sequencing of the multicellular alga Astrephomene provides insights into convergent evolution of germ-soma differentiation.</title>
        <authorList>
            <person name="Yamashita S."/>
            <person name="Yamamoto K."/>
            <person name="Matsuzaki R."/>
            <person name="Suzuki S."/>
            <person name="Yamaguchi H."/>
            <person name="Hirooka S."/>
            <person name="Minakuchi Y."/>
            <person name="Miyagishima S."/>
            <person name="Kawachi M."/>
            <person name="Toyoda A."/>
            <person name="Nozaki H."/>
        </authorList>
    </citation>
    <scope>NUCLEOTIDE SEQUENCE [LARGE SCALE GENOMIC DNA]</scope>
    <source>
        <strain evidence="1 2">NIES-4017</strain>
    </source>
</reference>
<dbReference type="InterPro" id="IPR036770">
    <property type="entry name" value="Ankyrin_rpt-contain_sf"/>
</dbReference>
<name>A0AAD3DPZ1_9CHLO</name>
<organism evidence="1 2">
    <name type="scientific">Astrephomene gubernaculifera</name>
    <dbReference type="NCBI Taxonomy" id="47775"/>
    <lineage>
        <taxon>Eukaryota</taxon>
        <taxon>Viridiplantae</taxon>
        <taxon>Chlorophyta</taxon>
        <taxon>core chlorophytes</taxon>
        <taxon>Chlorophyceae</taxon>
        <taxon>CS clade</taxon>
        <taxon>Chlamydomonadales</taxon>
        <taxon>Astrephomenaceae</taxon>
        <taxon>Astrephomene</taxon>
    </lineage>
</organism>
<dbReference type="GO" id="GO:0004620">
    <property type="term" value="F:phospholipase activity"/>
    <property type="evidence" value="ECO:0007669"/>
    <property type="project" value="TreeGrafter"/>
</dbReference>
<dbReference type="GO" id="GO:0016020">
    <property type="term" value="C:membrane"/>
    <property type="evidence" value="ECO:0007669"/>
    <property type="project" value="TreeGrafter"/>
</dbReference>
<keyword evidence="2" id="KW-1185">Reference proteome</keyword>
<dbReference type="GO" id="GO:0071944">
    <property type="term" value="C:cell periphery"/>
    <property type="evidence" value="ECO:0007669"/>
    <property type="project" value="TreeGrafter"/>
</dbReference>
<dbReference type="AlphaFoldDB" id="A0AAD3DPZ1"/>
<evidence type="ECO:0000313" key="1">
    <source>
        <dbReference type="EMBL" id="GFR44807.1"/>
    </source>
</evidence>
<dbReference type="GO" id="GO:0030149">
    <property type="term" value="P:sphingolipid catabolic process"/>
    <property type="evidence" value="ECO:0007669"/>
    <property type="project" value="TreeGrafter"/>
</dbReference>
<dbReference type="GO" id="GO:0005783">
    <property type="term" value="C:endoplasmic reticulum"/>
    <property type="evidence" value="ECO:0007669"/>
    <property type="project" value="TreeGrafter"/>
</dbReference>
<dbReference type="PANTHER" id="PTHR12393:SF6">
    <property type="entry name" value="SPHINGOMYELIN PHOSPHODIESTERASE 2"/>
    <property type="match status" value="1"/>
</dbReference>
<dbReference type="EMBL" id="BMAR01000008">
    <property type="protein sequence ID" value="GFR44807.1"/>
    <property type="molecule type" value="Genomic_DNA"/>
</dbReference>
<sequence length="319" mass="33920">MPAARSWPLREVLEAAASAGKLAACDWLPQQGCPMGFRPLEIAAGYGQQAACGWLLAHGCPKGRGAVHAAARGGHMGLAEMLLGRRVHSADSDDEALAAAVAEGCDLPTLQRFCQDLRPHPEEAREHVEPQLPQQLKRGKAIIAAAARSPTPDWRDKVGWLEAQGCRRDGEACKAAATCPDALDRLVWLREQGYPVDNFSMAEVAQRSGNLAALEYLLANTDIHGVTIDPLVVASNGHLELLKVLLALQRYRMNAGDVAVAAARRGHLHVVAWLVEEEGVDEGGRLLQRYGARVMGAAIDRLGQPGAVEVAGGSGLPAA</sequence>
<dbReference type="Gene3D" id="1.25.40.20">
    <property type="entry name" value="Ankyrin repeat-containing domain"/>
    <property type="match status" value="1"/>
</dbReference>
<proteinExistence type="predicted"/>
<protein>
    <recommendedName>
        <fullName evidence="3">Ankyrin repeat domain-containing protein</fullName>
    </recommendedName>
</protein>
<dbReference type="GO" id="GO:0046513">
    <property type="term" value="P:ceramide biosynthetic process"/>
    <property type="evidence" value="ECO:0007669"/>
    <property type="project" value="TreeGrafter"/>
</dbReference>
<accession>A0AAD3DPZ1</accession>
<dbReference type="Proteomes" id="UP001054857">
    <property type="component" value="Unassembled WGS sequence"/>
</dbReference>
<dbReference type="SUPFAM" id="SSF48403">
    <property type="entry name" value="Ankyrin repeat"/>
    <property type="match status" value="1"/>
</dbReference>
<gene>
    <name evidence="1" type="ORF">Agub_g6143</name>
</gene>
<dbReference type="PANTHER" id="PTHR12393">
    <property type="entry name" value="SPHINGOMYELIN PHOSPHODIESTERASE RELATED"/>
    <property type="match status" value="1"/>
</dbReference>